<dbReference type="EMBL" id="JACHMV010000001">
    <property type="protein sequence ID" value="MBB4777690.1"/>
    <property type="molecule type" value="Genomic_DNA"/>
</dbReference>
<organism evidence="3 4">
    <name type="scientific">Actinomadura livida</name>
    <dbReference type="NCBI Taxonomy" id="79909"/>
    <lineage>
        <taxon>Bacteria</taxon>
        <taxon>Bacillati</taxon>
        <taxon>Actinomycetota</taxon>
        <taxon>Actinomycetes</taxon>
        <taxon>Streptosporangiales</taxon>
        <taxon>Thermomonosporaceae</taxon>
        <taxon>Actinomadura</taxon>
    </lineage>
</organism>
<name>A0A7W7IIM3_9ACTN</name>
<gene>
    <name evidence="3" type="ORF">F4557_006108</name>
</gene>
<dbReference type="AlphaFoldDB" id="A0A7W7IIM3"/>
<keyword evidence="1" id="KW-0808">Transferase</keyword>
<sequence>MLITMVLMGGSSVFGPAAGEVLEPVPREDLRAALLDGVPGLLGEVETDTRNVLLTFARIWSTLVTGRIWSKDEAASWALARLPVEHRAVLVRARSIYLGLEDERWDDLQDAVWEHVGYVRRQIQAVSGSGVGYSG</sequence>
<feature type="domain" description="Adenylyltransferase AadA C-terminal" evidence="2">
    <location>
        <begin position="20"/>
        <end position="120"/>
    </location>
</feature>
<proteinExistence type="predicted"/>
<dbReference type="RefSeq" id="WP_221480879.1">
    <property type="nucleotide sequence ID" value="NZ_BAAAHD010000080.1"/>
</dbReference>
<reference evidence="3 4" key="1">
    <citation type="submission" date="2020-08" db="EMBL/GenBank/DDBJ databases">
        <title>Sequencing the genomes of 1000 actinobacteria strains.</title>
        <authorList>
            <person name="Klenk H.-P."/>
        </authorList>
    </citation>
    <scope>NUCLEOTIDE SEQUENCE [LARGE SCALE GENOMIC DNA]</scope>
    <source>
        <strain evidence="3 4">DSM 44772</strain>
    </source>
</reference>
<evidence type="ECO:0000259" key="2">
    <source>
        <dbReference type="Pfam" id="PF13427"/>
    </source>
</evidence>
<dbReference type="Proteomes" id="UP000549343">
    <property type="component" value="Unassembled WGS sequence"/>
</dbReference>
<accession>A0A7W7IIM3</accession>
<dbReference type="GO" id="GO:0016740">
    <property type="term" value="F:transferase activity"/>
    <property type="evidence" value="ECO:0007669"/>
    <property type="project" value="UniProtKB-KW"/>
</dbReference>
<dbReference type="Pfam" id="PF13427">
    <property type="entry name" value="AadA_C"/>
    <property type="match status" value="1"/>
</dbReference>
<evidence type="ECO:0000256" key="1">
    <source>
        <dbReference type="ARBA" id="ARBA00022679"/>
    </source>
</evidence>
<dbReference type="InterPro" id="IPR025184">
    <property type="entry name" value="AadA_C"/>
</dbReference>
<comment type="caution">
    <text evidence="3">The sequence shown here is derived from an EMBL/GenBank/DDBJ whole genome shotgun (WGS) entry which is preliminary data.</text>
</comment>
<evidence type="ECO:0000313" key="3">
    <source>
        <dbReference type="EMBL" id="MBB4777690.1"/>
    </source>
</evidence>
<evidence type="ECO:0000313" key="4">
    <source>
        <dbReference type="Proteomes" id="UP000549343"/>
    </source>
</evidence>
<protein>
    <recommendedName>
        <fullName evidence="2">Adenylyltransferase AadA C-terminal domain-containing protein</fullName>
    </recommendedName>
</protein>